<comment type="caution">
    <text evidence="2">The sequence shown here is derived from an EMBL/GenBank/DDBJ whole genome shotgun (WGS) entry which is preliminary data.</text>
</comment>
<sequence>MDFARREPDRRRRLRALPDACAQRAGRHPDPADRHPDRLHRHAQHGHGFEYHEPRRYRHRHRGDGRRRDRDDRERPQAARTPVAERDQTRSRGDHDSRLQGGRAGALLLAADHHRFLPAGVHPRRSGRAAVQPAGLHQDLCHGRRGRPLGDAGAGADDVLHSRADHARAEEPGEPLPDLG</sequence>
<protein>
    <submittedName>
        <fullName evidence="2">Uncharacterized protein</fullName>
    </submittedName>
</protein>
<evidence type="ECO:0000313" key="3">
    <source>
        <dbReference type="Proteomes" id="UP000021816"/>
    </source>
</evidence>
<name>A0A011PYB6_9PROT</name>
<accession>A0A011PYB6</accession>
<dbReference type="Proteomes" id="UP000021816">
    <property type="component" value="Unassembled WGS sequence"/>
</dbReference>
<feature type="region of interest" description="Disordered" evidence="1">
    <location>
        <begin position="139"/>
        <end position="180"/>
    </location>
</feature>
<dbReference type="EMBL" id="JEMX01000015">
    <property type="protein sequence ID" value="EXI81947.1"/>
    <property type="molecule type" value="Genomic_DNA"/>
</dbReference>
<dbReference type="STRING" id="1454003.AW10_00892"/>
<proteinExistence type="predicted"/>
<evidence type="ECO:0000313" key="2">
    <source>
        <dbReference type="EMBL" id="EXI81947.1"/>
    </source>
</evidence>
<evidence type="ECO:0000256" key="1">
    <source>
        <dbReference type="SAM" id="MobiDB-lite"/>
    </source>
</evidence>
<feature type="compositionally biased region" description="Basic and acidic residues" evidence="1">
    <location>
        <begin position="1"/>
        <end position="10"/>
    </location>
</feature>
<reference evidence="2 3" key="1">
    <citation type="submission" date="2014-02" db="EMBL/GenBank/DDBJ databases">
        <title>Expanding our view of genomic diversity in Candidatus Accumulibacter clades.</title>
        <authorList>
            <person name="Skennerton C.T."/>
            <person name="Barr J.J."/>
            <person name="Slater F.R."/>
            <person name="Bond P.L."/>
            <person name="Tyson G.W."/>
        </authorList>
    </citation>
    <scope>NUCLEOTIDE SEQUENCE [LARGE SCALE GENOMIC DNA]</scope>
    <source>
        <strain evidence="3">BA-92</strain>
    </source>
</reference>
<dbReference type="AlphaFoldDB" id="A0A011PYB6"/>
<feature type="compositionally biased region" description="Basic and acidic residues" evidence="1">
    <location>
        <begin position="27"/>
        <end position="36"/>
    </location>
</feature>
<feature type="compositionally biased region" description="Basic and acidic residues" evidence="1">
    <location>
        <begin position="66"/>
        <end position="98"/>
    </location>
</feature>
<organism evidence="2 3">
    <name type="scientific">Candidatus Accumulibacter appositus</name>
    <dbReference type="NCBI Taxonomy" id="1454003"/>
    <lineage>
        <taxon>Bacteria</taxon>
        <taxon>Pseudomonadati</taxon>
        <taxon>Pseudomonadota</taxon>
        <taxon>Betaproteobacteria</taxon>
        <taxon>Candidatus Accumulibacter</taxon>
    </lineage>
</organism>
<feature type="compositionally biased region" description="Basic residues" evidence="1">
    <location>
        <begin position="55"/>
        <end position="65"/>
    </location>
</feature>
<gene>
    <name evidence="2" type="ORF">AW10_00892</name>
</gene>
<feature type="compositionally biased region" description="Basic and acidic residues" evidence="1">
    <location>
        <begin position="158"/>
        <end position="171"/>
    </location>
</feature>
<feature type="region of interest" description="Disordered" evidence="1">
    <location>
        <begin position="1"/>
        <end position="100"/>
    </location>
</feature>